<reference evidence="2 3" key="1">
    <citation type="submission" date="2018-06" db="EMBL/GenBank/DDBJ databases">
        <authorList>
            <consortium name="Pathogen Informatics"/>
            <person name="Doyle S."/>
        </authorList>
    </citation>
    <scope>NUCLEOTIDE SEQUENCE [LARGE SCALE GENOMIC DNA]</scope>
    <source>
        <strain evidence="2 3">NCTC11190</strain>
    </source>
</reference>
<evidence type="ECO:0000256" key="1">
    <source>
        <dbReference type="SAM" id="MobiDB-lite"/>
    </source>
</evidence>
<proteinExistence type="predicted"/>
<name>A0A379MQV7_9BACT</name>
<accession>A0A379MQV7</accession>
<feature type="compositionally biased region" description="Basic and acidic residues" evidence="1">
    <location>
        <begin position="1"/>
        <end position="28"/>
    </location>
</feature>
<evidence type="ECO:0000313" key="2">
    <source>
        <dbReference type="EMBL" id="SUE33903.1"/>
    </source>
</evidence>
<dbReference type="EMBL" id="UGVL01000001">
    <property type="protein sequence ID" value="SUE33903.1"/>
    <property type="molecule type" value="Genomic_DNA"/>
</dbReference>
<organism evidence="2 3">
    <name type="scientific">Rikenella microfusus</name>
    <dbReference type="NCBI Taxonomy" id="28139"/>
    <lineage>
        <taxon>Bacteria</taxon>
        <taxon>Pseudomonadati</taxon>
        <taxon>Bacteroidota</taxon>
        <taxon>Bacteroidia</taxon>
        <taxon>Bacteroidales</taxon>
        <taxon>Rikenellaceae</taxon>
        <taxon>Rikenella</taxon>
    </lineage>
</organism>
<dbReference type="STRING" id="880526.GCA_000427365_00330"/>
<keyword evidence="3" id="KW-1185">Reference proteome</keyword>
<dbReference type="Proteomes" id="UP000255233">
    <property type="component" value="Unassembled WGS sequence"/>
</dbReference>
<gene>
    <name evidence="2" type="ORF">NCTC11190_01117</name>
</gene>
<dbReference type="AlphaFoldDB" id="A0A379MQV7"/>
<evidence type="ECO:0000313" key="3">
    <source>
        <dbReference type="Proteomes" id="UP000255233"/>
    </source>
</evidence>
<sequence length="74" mass="7974">MLRGGEGEAREAEGARRRGGRRRGDEGAQKGAEGRAIWAVNFRGNGSPGAGRQSRRKTGRREAGECLAMCMKNN</sequence>
<feature type="region of interest" description="Disordered" evidence="1">
    <location>
        <begin position="1"/>
        <end position="63"/>
    </location>
</feature>
<protein>
    <submittedName>
        <fullName evidence="2">Uncharacterized protein</fullName>
    </submittedName>
</protein>